<dbReference type="EMBL" id="GGEC01028687">
    <property type="protein sequence ID" value="MBX09171.1"/>
    <property type="molecule type" value="Transcribed_RNA"/>
</dbReference>
<reference evidence="1" key="1">
    <citation type="submission" date="2018-02" db="EMBL/GenBank/DDBJ databases">
        <title>Rhizophora mucronata_Transcriptome.</title>
        <authorList>
            <person name="Meera S.P."/>
            <person name="Sreeshan A."/>
            <person name="Augustine A."/>
        </authorList>
    </citation>
    <scope>NUCLEOTIDE SEQUENCE</scope>
    <source>
        <tissue evidence="1">Leaf</tissue>
    </source>
</reference>
<protein>
    <submittedName>
        <fullName evidence="1">Uncharacterized protein LOC8281241</fullName>
    </submittedName>
</protein>
<name>A0A2P2KTW6_RHIMU</name>
<dbReference type="AlphaFoldDB" id="A0A2P2KTW6"/>
<proteinExistence type="predicted"/>
<evidence type="ECO:0000313" key="1">
    <source>
        <dbReference type="EMBL" id="MBX09171.1"/>
    </source>
</evidence>
<accession>A0A2P2KTW6</accession>
<sequence>MSAEQSFLSKAQYSSPVLISSLILFPLRSKQENPSSKLKVPPFPRRMVAKHTRLYLPVRRPRHSSCPTSGLKGSVLSRSINLVFLFPSCISNRMTTDNEA</sequence>
<organism evidence="1">
    <name type="scientific">Rhizophora mucronata</name>
    <name type="common">Asiatic mangrove</name>
    <dbReference type="NCBI Taxonomy" id="61149"/>
    <lineage>
        <taxon>Eukaryota</taxon>
        <taxon>Viridiplantae</taxon>
        <taxon>Streptophyta</taxon>
        <taxon>Embryophyta</taxon>
        <taxon>Tracheophyta</taxon>
        <taxon>Spermatophyta</taxon>
        <taxon>Magnoliopsida</taxon>
        <taxon>eudicotyledons</taxon>
        <taxon>Gunneridae</taxon>
        <taxon>Pentapetalae</taxon>
        <taxon>rosids</taxon>
        <taxon>fabids</taxon>
        <taxon>Malpighiales</taxon>
        <taxon>Rhizophoraceae</taxon>
        <taxon>Rhizophora</taxon>
    </lineage>
</organism>